<dbReference type="PIRSF" id="PIRSF500136">
    <property type="entry name" value="UDP_ManNAc_DH"/>
    <property type="match status" value="1"/>
</dbReference>
<organism evidence="6 7">
    <name type="scientific">Sediminibacillus albus</name>
    <dbReference type="NCBI Taxonomy" id="407036"/>
    <lineage>
        <taxon>Bacteria</taxon>
        <taxon>Bacillati</taxon>
        <taxon>Bacillota</taxon>
        <taxon>Bacilli</taxon>
        <taxon>Bacillales</taxon>
        <taxon>Bacillaceae</taxon>
        <taxon>Sediminibacillus</taxon>
    </lineage>
</organism>
<dbReference type="GO" id="GO:0016616">
    <property type="term" value="F:oxidoreductase activity, acting on the CH-OH group of donors, NAD or NADP as acceptor"/>
    <property type="evidence" value="ECO:0007669"/>
    <property type="project" value="InterPro"/>
</dbReference>
<dbReference type="EMBL" id="FNFL01000007">
    <property type="protein sequence ID" value="SDK49552.1"/>
    <property type="molecule type" value="Genomic_DNA"/>
</dbReference>
<proteinExistence type="inferred from homology"/>
<evidence type="ECO:0000256" key="4">
    <source>
        <dbReference type="PIRNR" id="PIRNR000124"/>
    </source>
</evidence>
<dbReference type="Proteomes" id="UP000198694">
    <property type="component" value="Unassembled WGS sequence"/>
</dbReference>
<keyword evidence="3" id="KW-0520">NAD</keyword>
<dbReference type="STRING" id="407036.SAMN05216243_3381"/>
<dbReference type="OrthoDB" id="9803238at2"/>
<dbReference type="SMART" id="SM00984">
    <property type="entry name" value="UDPG_MGDP_dh_C"/>
    <property type="match status" value="1"/>
</dbReference>
<sequence length="442" mass="49073">MKVEEKKGTTTNKYSNSLPTVGVVGLGYVGLPVAIGFSEKYPVIGFDVDKSKIESLKKGIDVTGEAAAEQLKKSGINFTSQADSLKVCDFIIVAVPTPINKNMEPDLTYLLAASKTIGSHLKEGAVVIYESTVYPGATEEACIPVLQEYSGMKAGENFFVAYSPERINPGDKEHTFRTIEKVVSAQDEATLEKVFHLYQSVIQAPVFKAASIKVAETSKVLENTQRDINIALMNELSLICDKVGINTFDVLEAAKTKWNFLPFTPGLVGGHCIGVDPYYLIHKAKMMDYHPDFLASARRVNDSMAAIVTQYVLDIIIKNKLKTEDVQISVLGVTFKENVADIRNSKALEIVQQLAAYDLHLNVWDPTVNSEQFRIDNRVDLVDRKDLEKADIVLLLVPHQQFIDMSSDEIARLLKNEKSVIIDIKNIWAKQNLPENAKYITL</sequence>
<name>A0A1G9CCZ8_9BACI</name>
<dbReference type="NCBIfam" id="TIGR03026">
    <property type="entry name" value="NDP-sugDHase"/>
    <property type="match status" value="1"/>
</dbReference>
<evidence type="ECO:0000313" key="7">
    <source>
        <dbReference type="Proteomes" id="UP000198694"/>
    </source>
</evidence>
<dbReference type="PIRSF" id="PIRSF000124">
    <property type="entry name" value="UDPglc_GDPman_dh"/>
    <property type="match status" value="1"/>
</dbReference>
<keyword evidence="2" id="KW-0560">Oxidoreductase</keyword>
<evidence type="ECO:0000313" key="6">
    <source>
        <dbReference type="EMBL" id="SDK49552.1"/>
    </source>
</evidence>
<dbReference type="RefSeq" id="WP_093216684.1">
    <property type="nucleotide sequence ID" value="NZ_FNFL01000007.1"/>
</dbReference>
<dbReference type="GO" id="GO:0016628">
    <property type="term" value="F:oxidoreductase activity, acting on the CH-CH group of donors, NAD or NADP as acceptor"/>
    <property type="evidence" value="ECO:0007669"/>
    <property type="project" value="InterPro"/>
</dbReference>
<dbReference type="Pfam" id="PF03721">
    <property type="entry name" value="UDPG_MGDP_dh_N"/>
    <property type="match status" value="1"/>
</dbReference>
<comment type="similarity">
    <text evidence="1 4">Belongs to the UDP-glucose/GDP-mannose dehydrogenase family.</text>
</comment>
<dbReference type="GO" id="GO:0000271">
    <property type="term" value="P:polysaccharide biosynthetic process"/>
    <property type="evidence" value="ECO:0007669"/>
    <property type="project" value="InterPro"/>
</dbReference>
<feature type="domain" description="UDP-glucose/GDP-mannose dehydrogenase C-terminal" evidence="5">
    <location>
        <begin position="329"/>
        <end position="430"/>
    </location>
</feature>
<dbReference type="PANTHER" id="PTHR43491:SF2">
    <property type="entry name" value="UDP-N-ACETYL-D-MANNOSAMINE DEHYDROGENASE"/>
    <property type="match status" value="1"/>
</dbReference>
<evidence type="ECO:0000259" key="5">
    <source>
        <dbReference type="SMART" id="SM00984"/>
    </source>
</evidence>
<evidence type="ECO:0000256" key="2">
    <source>
        <dbReference type="ARBA" id="ARBA00023002"/>
    </source>
</evidence>
<dbReference type="SUPFAM" id="SSF51735">
    <property type="entry name" value="NAD(P)-binding Rossmann-fold domains"/>
    <property type="match status" value="1"/>
</dbReference>
<keyword evidence="7" id="KW-1185">Reference proteome</keyword>
<dbReference type="Pfam" id="PF03720">
    <property type="entry name" value="UDPG_MGDP_dh_C"/>
    <property type="match status" value="1"/>
</dbReference>
<dbReference type="InterPro" id="IPR017476">
    <property type="entry name" value="UDP-Glc/GDP-Man"/>
</dbReference>
<dbReference type="Gene3D" id="3.40.50.720">
    <property type="entry name" value="NAD(P)-binding Rossmann-like Domain"/>
    <property type="match status" value="2"/>
</dbReference>
<dbReference type="Pfam" id="PF00984">
    <property type="entry name" value="UDPG_MGDP_dh"/>
    <property type="match status" value="1"/>
</dbReference>
<dbReference type="InterPro" id="IPR014026">
    <property type="entry name" value="UDP-Glc/GDP-Man_DH_dimer"/>
</dbReference>
<evidence type="ECO:0000256" key="1">
    <source>
        <dbReference type="ARBA" id="ARBA00006601"/>
    </source>
</evidence>
<dbReference type="PANTHER" id="PTHR43491">
    <property type="entry name" value="UDP-N-ACETYL-D-MANNOSAMINE DEHYDROGENASE"/>
    <property type="match status" value="1"/>
</dbReference>
<dbReference type="InterPro" id="IPR001732">
    <property type="entry name" value="UDP-Glc/GDP-Man_DH_N"/>
</dbReference>
<dbReference type="SUPFAM" id="SSF48179">
    <property type="entry name" value="6-phosphogluconate dehydrogenase C-terminal domain-like"/>
    <property type="match status" value="1"/>
</dbReference>
<gene>
    <name evidence="6" type="ORF">SAMN05216243_3381</name>
</gene>
<dbReference type="AlphaFoldDB" id="A0A1G9CCZ8"/>
<evidence type="ECO:0000256" key="3">
    <source>
        <dbReference type="ARBA" id="ARBA00023027"/>
    </source>
</evidence>
<protein>
    <submittedName>
        <fullName evidence="6">UDP-N-acetyl-D-galactosamine dehydrogenase</fullName>
    </submittedName>
</protein>
<dbReference type="InterPro" id="IPR008927">
    <property type="entry name" value="6-PGluconate_DH-like_C_sf"/>
</dbReference>
<accession>A0A1G9CCZ8</accession>
<dbReference type="InterPro" id="IPR028359">
    <property type="entry name" value="UDP_ManNAc/GlcNAc_DH"/>
</dbReference>
<dbReference type="InterPro" id="IPR036291">
    <property type="entry name" value="NAD(P)-bd_dom_sf"/>
</dbReference>
<dbReference type="GO" id="GO:0051287">
    <property type="term" value="F:NAD binding"/>
    <property type="evidence" value="ECO:0007669"/>
    <property type="project" value="InterPro"/>
</dbReference>
<reference evidence="6 7" key="1">
    <citation type="submission" date="2016-10" db="EMBL/GenBank/DDBJ databases">
        <authorList>
            <person name="de Groot N.N."/>
        </authorList>
    </citation>
    <scope>NUCLEOTIDE SEQUENCE [LARGE SCALE GENOMIC DNA]</scope>
    <source>
        <strain evidence="6 7">CGMCC 1.6502</strain>
    </source>
</reference>
<dbReference type="SUPFAM" id="SSF52413">
    <property type="entry name" value="UDP-glucose/GDP-mannose dehydrogenase C-terminal domain"/>
    <property type="match status" value="1"/>
</dbReference>
<dbReference type="InterPro" id="IPR014027">
    <property type="entry name" value="UDP-Glc/GDP-Man_DH_C"/>
</dbReference>
<dbReference type="InterPro" id="IPR036220">
    <property type="entry name" value="UDP-Glc/GDP-Man_DH_C_sf"/>
</dbReference>